<feature type="compositionally biased region" description="Low complexity" evidence="1">
    <location>
        <begin position="75"/>
        <end position="98"/>
    </location>
</feature>
<evidence type="ECO:0000256" key="1">
    <source>
        <dbReference type="SAM" id="MobiDB-lite"/>
    </source>
</evidence>
<name>A0A679BDX1_ORYNI</name>
<reference evidence="2" key="1">
    <citation type="submission" date="2018-08" db="EMBL/GenBank/DDBJ databases">
        <title>Oryza nivara genomic DNA, chromosome 11, BAC clone:BBa0043N18.</title>
        <authorList>
            <person name="Wu J."/>
            <person name="Kanamori H."/>
        </authorList>
    </citation>
    <scope>NUCLEOTIDE SEQUENCE</scope>
    <source>
        <strain evidence="2">W0106</strain>
    </source>
</reference>
<organism evidence="2">
    <name type="scientific">Oryza nivara</name>
    <name type="common">Indian wild rice</name>
    <name type="synonym">Oryza sativa f. spontanea</name>
    <dbReference type="NCBI Taxonomy" id="4536"/>
    <lineage>
        <taxon>Eukaryota</taxon>
        <taxon>Viridiplantae</taxon>
        <taxon>Streptophyta</taxon>
        <taxon>Embryophyta</taxon>
        <taxon>Tracheophyta</taxon>
        <taxon>Spermatophyta</taxon>
        <taxon>Magnoliopsida</taxon>
        <taxon>Liliopsida</taxon>
        <taxon>Poales</taxon>
        <taxon>Poaceae</taxon>
        <taxon>BOP clade</taxon>
        <taxon>Oryzoideae</taxon>
        <taxon>Oryzeae</taxon>
        <taxon>Oryzinae</taxon>
        <taxon>Oryza</taxon>
    </lineage>
</organism>
<reference evidence="3" key="2">
    <citation type="submission" date="2018-08" db="EMBL/GenBank/DDBJ databases">
        <title>Oryza nivara genomic DNA, chromosome 11, BAC clone:BBa0090K11.</title>
        <authorList>
            <person name="Wu J."/>
            <person name="Kanamori H."/>
        </authorList>
    </citation>
    <scope>NUCLEOTIDE SEQUENCE</scope>
    <source>
        <strain evidence="3">W0106</strain>
    </source>
</reference>
<evidence type="ECO:0000313" key="3">
    <source>
        <dbReference type="EMBL" id="BBF89910.1"/>
    </source>
</evidence>
<evidence type="ECO:0000313" key="2">
    <source>
        <dbReference type="EMBL" id="BBF89906.1"/>
    </source>
</evidence>
<dbReference type="EMBL" id="AP018875">
    <property type="protein sequence ID" value="BBF89906.1"/>
    <property type="molecule type" value="Genomic_DNA"/>
</dbReference>
<accession>A0A679BDX1</accession>
<feature type="region of interest" description="Disordered" evidence="1">
    <location>
        <begin position="43"/>
        <end position="119"/>
    </location>
</feature>
<dbReference type="AlphaFoldDB" id="A0A679BDX1"/>
<gene>
    <name evidence="2" type="primary">BBa0043N18.47</name>
    <name evidence="3" type="synonym">BBa0090K11.7</name>
</gene>
<proteinExistence type="predicted"/>
<dbReference type="EMBL" id="AP018876">
    <property type="protein sequence ID" value="BBF89910.1"/>
    <property type="molecule type" value="Genomic_DNA"/>
</dbReference>
<protein>
    <submittedName>
        <fullName evidence="2">Uncharacterized protein</fullName>
    </submittedName>
</protein>
<sequence>MVPASLLASSTGQSPYIYPRPSRCRWLFFLPLPIDVVEIGRRHGGIGDGGRTMHISEEDGSGGSGDGIGEEEASRVAAAEARSTQSGASASGEWGGAATREGEAASRDGVAGVKMKNGKTREVEGSYCERIFTKDLE</sequence>